<sequence>MFTTIGLTMALAATGPGIAAPAQQVKFASIWEQPADNAALDDWYRRTHSREARQSVGQWLTGYVAFRGYDVPAQADLFNVVRYRLTEMSYASAAAAAEAQTAWQPLSPPPIDKVGFPDKTRIATIWVPVVPTEKYLPAFPKARATYLRWVFFMRYPPGVSLEAGEAWFTKVHAPEIAKTPGVRRFVCAKTIHPIKVASNWVRMCEVWFDDYAAWQAASATEPSRVTPPPWAKARPYLEYISIFTAPHPDMDFLHDGYRVP</sequence>
<feature type="signal peptide" evidence="1">
    <location>
        <begin position="1"/>
        <end position="19"/>
    </location>
</feature>
<evidence type="ECO:0000313" key="3">
    <source>
        <dbReference type="Proteomes" id="UP000635071"/>
    </source>
</evidence>
<dbReference type="Proteomes" id="UP000635071">
    <property type="component" value="Unassembled WGS sequence"/>
</dbReference>
<reference evidence="2" key="1">
    <citation type="journal article" date="2014" name="Int. J. Syst. Evol. Microbiol.">
        <title>Complete genome sequence of Corynebacterium casei LMG S-19264T (=DSM 44701T), isolated from a smear-ripened cheese.</title>
        <authorList>
            <consortium name="US DOE Joint Genome Institute (JGI-PGF)"/>
            <person name="Walter F."/>
            <person name="Albersmeier A."/>
            <person name="Kalinowski J."/>
            <person name="Ruckert C."/>
        </authorList>
    </citation>
    <scope>NUCLEOTIDE SEQUENCE</scope>
    <source>
        <strain evidence="2">CGMCC 1.15519</strain>
    </source>
</reference>
<protein>
    <recommendedName>
        <fullName evidence="4">EthD domain-containing protein</fullName>
    </recommendedName>
</protein>
<evidence type="ECO:0000256" key="1">
    <source>
        <dbReference type="SAM" id="SignalP"/>
    </source>
</evidence>
<proteinExistence type="predicted"/>
<dbReference type="RefSeq" id="WP_188761474.1">
    <property type="nucleotide sequence ID" value="NZ_BMJM01000002.1"/>
</dbReference>
<accession>A0A916ZLN0</accession>
<dbReference type="AlphaFoldDB" id="A0A916ZLN0"/>
<dbReference type="SUPFAM" id="SSF54909">
    <property type="entry name" value="Dimeric alpha+beta barrel"/>
    <property type="match status" value="2"/>
</dbReference>
<dbReference type="InterPro" id="IPR011008">
    <property type="entry name" value="Dimeric_a/b-barrel"/>
</dbReference>
<dbReference type="Gene3D" id="3.30.70.100">
    <property type="match status" value="1"/>
</dbReference>
<name>A0A916ZLN0_9SPHN</name>
<keyword evidence="1" id="KW-0732">Signal</keyword>
<comment type="caution">
    <text evidence="2">The sequence shown here is derived from an EMBL/GenBank/DDBJ whole genome shotgun (WGS) entry which is preliminary data.</text>
</comment>
<keyword evidence="3" id="KW-1185">Reference proteome</keyword>
<gene>
    <name evidence="2" type="ORF">GCM10011529_06140</name>
</gene>
<organism evidence="2 3">
    <name type="scientific">Sandarakinorhabdus glacialis</name>
    <dbReference type="NCBI Taxonomy" id="1614636"/>
    <lineage>
        <taxon>Bacteria</taxon>
        <taxon>Pseudomonadati</taxon>
        <taxon>Pseudomonadota</taxon>
        <taxon>Alphaproteobacteria</taxon>
        <taxon>Sphingomonadales</taxon>
        <taxon>Sphingosinicellaceae</taxon>
        <taxon>Sandarakinorhabdus</taxon>
    </lineage>
</organism>
<evidence type="ECO:0008006" key="4">
    <source>
        <dbReference type="Google" id="ProtNLM"/>
    </source>
</evidence>
<evidence type="ECO:0000313" key="2">
    <source>
        <dbReference type="EMBL" id="GGE02470.1"/>
    </source>
</evidence>
<dbReference type="EMBL" id="BMJM01000002">
    <property type="protein sequence ID" value="GGE02470.1"/>
    <property type="molecule type" value="Genomic_DNA"/>
</dbReference>
<reference evidence="2" key="2">
    <citation type="submission" date="2020-09" db="EMBL/GenBank/DDBJ databases">
        <authorList>
            <person name="Sun Q."/>
            <person name="Zhou Y."/>
        </authorList>
    </citation>
    <scope>NUCLEOTIDE SEQUENCE</scope>
    <source>
        <strain evidence="2">CGMCC 1.15519</strain>
    </source>
</reference>
<feature type="chain" id="PRO_5037409933" description="EthD domain-containing protein" evidence="1">
    <location>
        <begin position="20"/>
        <end position="260"/>
    </location>
</feature>